<keyword evidence="7" id="KW-0285">Flavoprotein</keyword>
<keyword evidence="4 7" id="KW-1133">Transmembrane helix</keyword>
<name>A0A2S5JE23_9RHOB</name>
<comment type="function">
    <text evidence="7">Part of the MsrPQ system that repairs oxidized periplasmic proteins containing methionine sulfoxide residues (Met-O), using respiratory chain electrons. Thus protects these proteins from oxidative-stress damage caused by reactive species of oxygen and chlorine generated by the host defense mechanisms. MsrPQ is essential for the maintenance of envelope integrity under bleach stress, rescuing a wide series of structurally unrelated periplasmic proteins from methionine oxidation. MsrQ provides electrons for reduction to the reductase catalytic subunit MsrP, using the quinone pool of the respiratory chain.</text>
</comment>
<comment type="caution">
    <text evidence="7">Lacks conserved residue(s) required for the propagation of feature annotation.</text>
</comment>
<gene>
    <name evidence="7" type="primary">msrQ</name>
    <name evidence="9" type="ORF">LV82_02720</name>
</gene>
<dbReference type="GO" id="GO:0009055">
    <property type="term" value="F:electron transfer activity"/>
    <property type="evidence" value="ECO:0007669"/>
    <property type="project" value="UniProtKB-UniRule"/>
</dbReference>
<reference evidence="9 10" key="1">
    <citation type="submission" date="2018-01" db="EMBL/GenBank/DDBJ databases">
        <title>Genomic Encyclopedia of Archaeal and Bacterial Type Strains, Phase II (KMG-II): from individual species to whole genera.</title>
        <authorList>
            <person name="Goeker M."/>
        </authorList>
    </citation>
    <scope>NUCLEOTIDE SEQUENCE [LARGE SCALE GENOMIC DNA]</scope>
    <source>
        <strain evidence="9 10">DSM 12048</strain>
    </source>
</reference>
<dbReference type="PANTHER" id="PTHR36964:SF1">
    <property type="entry name" value="PROTEIN-METHIONINE-SULFOXIDE REDUCTASE HEME-BINDING SUBUNIT MSRQ"/>
    <property type="match status" value="1"/>
</dbReference>
<dbReference type="GO" id="GO:0020037">
    <property type="term" value="F:heme binding"/>
    <property type="evidence" value="ECO:0007669"/>
    <property type="project" value="UniProtKB-UniRule"/>
</dbReference>
<keyword evidence="7" id="KW-0479">Metal-binding</keyword>
<dbReference type="GO" id="GO:0046872">
    <property type="term" value="F:metal ion binding"/>
    <property type="evidence" value="ECO:0007669"/>
    <property type="project" value="UniProtKB-KW"/>
</dbReference>
<dbReference type="GO" id="GO:0016679">
    <property type="term" value="F:oxidoreductase activity, acting on diphenols and related substances as donors"/>
    <property type="evidence" value="ECO:0007669"/>
    <property type="project" value="TreeGrafter"/>
</dbReference>
<feature type="transmembrane region" description="Helical" evidence="7">
    <location>
        <begin position="171"/>
        <end position="189"/>
    </location>
</feature>
<dbReference type="GO" id="GO:0005886">
    <property type="term" value="C:plasma membrane"/>
    <property type="evidence" value="ECO:0007669"/>
    <property type="project" value="UniProtKB-SubCell"/>
</dbReference>
<evidence type="ECO:0000256" key="6">
    <source>
        <dbReference type="ARBA" id="ARBA00023136"/>
    </source>
</evidence>
<evidence type="ECO:0000256" key="2">
    <source>
        <dbReference type="ARBA" id="ARBA00022448"/>
    </source>
</evidence>
<protein>
    <recommendedName>
        <fullName evidence="7">Protein-methionine-sulfoxide reductase heme-binding subunit MsrQ</fullName>
    </recommendedName>
    <alternativeName>
        <fullName evidence="7">Flavocytochrome MsrQ</fullName>
    </alternativeName>
</protein>
<feature type="transmembrane region" description="Helical" evidence="7">
    <location>
        <begin position="66"/>
        <end position="87"/>
    </location>
</feature>
<keyword evidence="7" id="KW-0349">Heme</keyword>
<keyword evidence="2 7" id="KW-0813">Transport</keyword>
<keyword evidence="3 7" id="KW-0812">Transmembrane</keyword>
<dbReference type="HAMAP" id="MF_01207">
    <property type="entry name" value="MsrQ"/>
    <property type="match status" value="1"/>
</dbReference>
<keyword evidence="7" id="KW-0249">Electron transport</keyword>
<feature type="transmembrane region" description="Helical" evidence="7">
    <location>
        <begin position="134"/>
        <end position="150"/>
    </location>
</feature>
<organism evidence="9 10">
    <name type="scientific">Albidovulum inexpectatum</name>
    <dbReference type="NCBI Taxonomy" id="196587"/>
    <lineage>
        <taxon>Bacteria</taxon>
        <taxon>Pseudomonadati</taxon>
        <taxon>Pseudomonadota</taxon>
        <taxon>Alphaproteobacteria</taxon>
        <taxon>Rhodobacterales</taxon>
        <taxon>Paracoccaceae</taxon>
        <taxon>Albidovulum</taxon>
    </lineage>
</organism>
<keyword evidence="10" id="KW-1185">Reference proteome</keyword>
<dbReference type="InterPro" id="IPR022837">
    <property type="entry name" value="MsrQ-like"/>
</dbReference>
<keyword evidence="7" id="KW-0288">FMN</keyword>
<comment type="caution">
    <text evidence="9">The sequence shown here is derived from an EMBL/GenBank/DDBJ whole genome shotgun (WGS) entry which is preliminary data.</text>
</comment>
<dbReference type="PANTHER" id="PTHR36964">
    <property type="entry name" value="PROTEIN-METHIONINE-SULFOXIDE REDUCTASE HEME-BINDING SUBUNIT MSRQ"/>
    <property type="match status" value="1"/>
</dbReference>
<evidence type="ECO:0000313" key="9">
    <source>
        <dbReference type="EMBL" id="PPB79703.1"/>
    </source>
</evidence>
<comment type="similarity">
    <text evidence="7">Belongs to the MsrQ family.</text>
</comment>
<proteinExistence type="inferred from homology"/>
<evidence type="ECO:0000256" key="4">
    <source>
        <dbReference type="ARBA" id="ARBA00022989"/>
    </source>
</evidence>
<dbReference type="GO" id="GO:0010181">
    <property type="term" value="F:FMN binding"/>
    <property type="evidence" value="ECO:0007669"/>
    <property type="project" value="UniProtKB-UniRule"/>
</dbReference>
<comment type="cofactor">
    <cofactor evidence="7">
        <name>heme b</name>
        <dbReference type="ChEBI" id="CHEBI:60344"/>
    </cofactor>
    <text evidence="7">Binds 1 heme b (iron(II)-protoporphyrin IX) group per subunit.</text>
</comment>
<keyword evidence="7" id="KW-1003">Cell membrane</keyword>
<dbReference type="AlphaFoldDB" id="A0A2S5JE23"/>
<evidence type="ECO:0000256" key="7">
    <source>
        <dbReference type="HAMAP-Rule" id="MF_01207"/>
    </source>
</evidence>
<keyword evidence="5 7" id="KW-0408">Iron</keyword>
<dbReference type="Proteomes" id="UP000239736">
    <property type="component" value="Unassembled WGS sequence"/>
</dbReference>
<dbReference type="NCBIfam" id="NF003833">
    <property type="entry name" value="PRK05419.1-5"/>
    <property type="match status" value="1"/>
</dbReference>
<dbReference type="EMBL" id="PRDS01000010">
    <property type="protein sequence ID" value="PPB79703.1"/>
    <property type="molecule type" value="Genomic_DNA"/>
</dbReference>
<dbReference type="GO" id="GO:0030091">
    <property type="term" value="P:protein repair"/>
    <property type="evidence" value="ECO:0007669"/>
    <property type="project" value="UniProtKB-UniRule"/>
</dbReference>
<dbReference type="InterPro" id="IPR013130">
    <property type="entry name" value="Fe3_Rdtase_TM_dom"/>
</dbReference>
<accession>A0A2S5JE23</accession>
<comment type="subunit">
    <text evidence="7">Heterodimer of a catalytic subunit (MsrP) and a heme-binding subunit (MsrQ).</text>
</comment>
<sequence length="223" mass="24754">MWISEPMSRLMLAGGANLVDRVNALARSVPTWPIYLAGLIYPALLFWQAITGALGADPVKAMEHALGIWALRLIVLGLAITPARRLLRLNLMKFRRAIGLVAFWFVCLHFLTWAVLDMGLLWGQIAADIAKRPYVTAGIVGLLALIPLAATSTDSAIRRMGPVRWRRLHRLVHVAALAGAIHYVWLVKAWPVEPFIYLGLILAFQAIRLRHFLRIGWQAGSAG</sequence>
<evidence type="ECO:0000259" key="8">
    <source>
        <dbReference type="Pfam" id="PF01794"/>
    </source>
</evidence>
<evidence type="ECO:0000256" key="3">
    <source>
        <dbReference type="ARBA" id="ARBA00022692"/>
    </source>
</evidence>
<feature type="domain" description="Ferric oxidoreductase" evidence="8">
    <location>
        <begin position="66"/>
        <end position="179"/>
    </location>
</feature>
<dbReference type="Pfam" id="PF01794">
    <property type="entry name" value="Ferric_reduct"/>
    <property type="match status" value="1"/>
</dbReference>
<evidence type="ECO:0000256" key="5">
    <source>
        <dbReference type="ARBA" id="ARBA00023004"/>
    </source>
</evidence>
<keyword evidence="6 7" id="KW-0472">Membrane</keyword>
<feature type="transmembrane region" description="Helical" evidence="7">
    <location>
        <begin position="99"/>
        <end position="122"/>
    </location>
</feature>
<feature type="transmembrane region" description="Helical" evidence="7">
    <location>
        <begin position="34"/>
        <end position="54"/>
    </location>
</feature>
<comment type="subcellular location">
    <subcellularLocation>
        <location evidence="7">Cell membrane</location>
        <topology evidence="7">Multi-pass membrane protein</topology>
    </subcellularLocation>
    <subcellularLocation>
        <location evidence="1">Membrane</location>
        <topology evidence="1">Multi-pass membrane protein</topology>
    </subcellularLocation>
</comment>
<comment type="cofactor">
    <cofactor evidence="7">
        <name>FMN</name>
        <dbReference type="ChEBI" id="CHEBI:58210"/>
    </cofactor>
    <text evidence="7">Binds 1 FMN per subunit.</text>
</comment>
<evidence type="ECO:0000256" key="1">
    <source>
        <dbReference type="ARBA" id="ARBA00004141"/>
    </source>
</evidence>
<evidence type="ECO:0000313" key="10">
    <source>
        <dbReference type="Proteomes" id="UP000239736"/>
    </source>
</evidence>